<evidence type="ECO:0000313" key="1">
    <source>
        <dbReference type="EMBL" id="KYO24696.1"/>
    </source>
</evidence>
<dbReference type="AlphaFoldDB" id="A0A151MJK6"/>
<dbReference type="EMBL" id="AKHW03006032">
    <property type="protein sequence ID" value="KYO24696.1"/>
    <property type="molecule type" value="Genomic_DNA"/>
</dbReference>
<name>A0A151MJK6_ALLMI</name>
<keyword evidence="2" id="KW-1185">Reference proteome</keyword>
<evidence type="ECO:0000313" key="2">
    <source>
        <dbReference type="Proteomes" id="UP000050525"/>
    </source>
</evidence>
<protein>
    <submittedName>
        <fullName evidence="1">Uncharacterized protein</fullName>
    </submittedName>
</protein>
<proteinExistence type="predicted"/>
<organism evidence="1 2">
    <name type="scientific">Alligator mississippiensis</name>
    <name type="common">American alligator</name>
    <dbReference type="NCBI Taxonomy" id="8496"/>
    <lineage>
        <taxon>Eukaryota</taxon>
        <taxon>Metazoa</taxon>
        <taxon>Chordata</taxon>
        <taxon>Craniata</taxon>
        <taxon>Vertebrata</taxon>
        <taxon>Euteleostomi</taxon>
        <taxon>Archelosauria</taxon>
        <taxon>Archosauria</taxon>
        <taxon>Crocodylia</taxon>
        <taxon>Alligatoridae</taxon>
        <taxon>Alligatorinae</taxon>
        <taxon>Alligator</taxon>
    </lineage>
</organism>
<accession>A0A151MJK6</accession>
<sequence>MVLDTLTLHTHQRPSLDCCAGFCLHKLLKNYEFKDDHDDITDPQSNEASTLNKHSSNWTKEEIVDLIAIGDERQDSAGTLVMPLKQDGLSVVHQGDDFLWSS</sequence>
<reference evidence="1 2" key="1">
    <citation type="journal article" date="2012" name="Genome Biol.">
        <title>Sequencing three crocodilian genomes to illuminate the evolution of archosaurs and amniotes.</title>
        <authorList>
            <person name="St John J.A."/>
            <person name="Braun E.L."/>
            <person name="Isberg S.R."/>
            <person name="Miles L.G."/>
            <person name="Chong A.Y."/>
            <person name="Gongora J."/>
            <person name="Dalzell P."/>
            <person name="Moran C."/>
            <person name="Bed'hom B."/>
            <person name="Abzhanov A."/>
            <person name="Burgess S.C."/>
            <person name="Cooksey A.M."/>
            <person name="Castoe T.A."/>
            <person name="Crawford N.G."/>
            <person name="Densmore L.D."/>
            <person name="Drew J.C."/>
            <person name="Edwards S.V."/>
            <person name="Faircloth B.C."/>
            <person name="Fujita M.K."/>
            <person name="Greenwold M.J."/>
            <person name="Hoffmann F.G."/>
            <person name="Howard J.M."/>
            <person name="Iguchi T."/>
            <person name="Janes D.E."/>
            <person name="Khan S.Y."/>
            <person name="Kohno S."/>
            <person name="de Koning A.J."/>
            <person name="Lance S.L."/>
            <person name="McCarthy F.M."/>
            <person name="McCormack J.E."/>
            <person name="Merchant M.E."/>
            <person name="Peterson D.G."/>
            <person name="Pollock D.D."/>
            <person name="Pourmand N."/>
            <person name="Raney B.J."/>
            <person name="Roessler K.A."/>
            <person name="Sanford J.R."/>
            <person name="Sawyer R.H."/>
            <person name="Schmidt C.J."/>
            <person name="Triplett E.W."/>
            <person name="Tuberville T.D."/>
            <person name="Venegas-Anaya M."/>
            <person name="Howard J.T."/>
            <person name="Jarvis E.D."/>
            <person name="Guillette L.J.Jr."/>
            <person name="Glenn T.C."/>
            <person name="Green R.E."/>
            <person name="Ray D.A."/>
        </authorList>
    </citation>
    <scope>NUCLEOTIDE SEQUENCE [LARGE SCALE GENOMIC DNA]</scope>
    <source>
        <strain evidence="1">KSC_2009_1</strain>
    </source>
</reference>
<gene>
    <name evidence="1" type="ORF">Y1Q_0017794</name>
</gene>
<comment type="caution">
    <text evidence="1">The sequence shown here is derived from an EMBL/GenBank/DDBJ whole genome shotgun (WGS) entry which is preliminary data.</text>
</comment>
<dbReference type="Proteomes" id="UP000050525">
    <property type="component" value="Unassembled WGS sequence"/>
</dbReference>